<dbReference type="Gene3D" id="1.10.10.1100">
    <property type="entry name" value="BFD-like [2Fe-2S]-binding domain"/>
    <property type="match status" value="1"/>
</dbReference>
<protein>
    <submittedName>
        <fullName evidence="3">Glycerol-3-phosphate dehydrogenase</fullName>
    </submittedName>
</protein>
<name>A0A318KPX9_9FIRM</name>
<dbReference type="CDD" id="cd19946">
    <property type="entry name" value="GlpA-like_Fer2_BFD-like"/>
    <property type="match status" value="1"/>
</dbReference>
<feature type="domain" description="FAD dependent oxidoreductase" evidence="1">
    <location>
        <begin position="3"/>
        <end position="347"/>
    </location>
</feature>
<evidence type="ECO:0000313" key="4">
    <source>
        <dbReference type="Proteomes" id="UP000247612"/>
    </source>
</evidence>
<reference evidence="3 4" key="1">
    <citation type="submission" date="2018-05" db="EMBL/GenBank/DDBJ databases">
        <title>Genomic Encyclopedia of Type Strains, Phase IV (KMG-IV): sequencing the most valuable type-strain genomes for metagenomic binning, comparative biology and taxonomic classification.</title>
        <authorList>
            <person name="Goeker M."/>
        </authorList>
    </citation>
    <scope>NUCLEOTIDE SEQUENCE [LARGE SCALE GENOMIC DNA]</scope>
    <source>
        <strain evidence="3 4">JC118</strain>
    </source>
</reference>
<dbReference type="Pfam" id="PF01266">
    <property type="entry name" value="DAO"/>
    <property type="match status" value="1"/>
</dbReference>
<dbReference type="Gene3D" id="3.30.9.10">
    <property type="entry name" value="D-Amino Acid Oxidase, subunit A, domain 2"/>
    <property type="match status" value="1"/>
</dbReference>
<dbReference type="STRING" id="1034346.GCA_000313565_02687"/>
<dbReference type="SUPFAM" id="SSF54373">
    <property type="entry name" value="FAD-linked reductases, C-terminal domain"/>
    <property type="match status" value="1"/>
</dbReference>
<evidence type="ECO:0000259" key="2">
    <source>
        <dbReference type="Pfam" id="PF04324"/>
    </source>
</evidence>
<sequence length="476" mass="52017">MEDIVIIGGGVIGTLIAYACSRYNCNVTLIEKENDVANSTSMANSAIIHAGYDPRDNTLKAAMNLRGAQLYPTLCRELKVDYKQVGSLVVAMNDEQCAALAELKARADQRGIVVSLIDGDEARALESHLSKRVVQALFCESTAIVTPWKIAIAAMETAMGNGTRLLLNEEVKAITKLADGYEVESATQKIKTRMVINCAGLYADRISAMVNGQAHFKINPKKGEYFVLSKRCHELIKHVLYPVPTAKGKGVLAVPTVHGNVLLGPNAAVHDDCDDVATTSMGLAEVLEKISEMLDEVPASEIIHSFSGNRPTTAEDDFIIEESCPHFIDVAGIDSPGLASAPAIAEKVMKEFVLPAFDLQPRSILKHRQKNVVLSECSEEEKKQYIAHNPRYGEIICRCEQVSAQEIIDCIKRSCGARSVVGVKKRVRPGMGDCQGGFCEPLVVRLLSETLKIPMEEVDYNQKGSHILYKMTKGER</sequence>
<dbReference type="RefSeq" id="WP_022938971.1">
    <property type="nucleotide sequence ID" value="NZ_CABKRQ010000007.1"/>
</dbReference>
<dbReference type="PANTHER" id="PTHR42720">
    <property type="entry name" value="GLYCEROL-3-PHOSPHATE DEHYDROGENASE"/>
    <property type="match status" value="1"/>
</dbReference>
<organism evidence="3 4">
    <name type="scientific">Dielma fastidiosa</name>
    <dbReference type="NCBI Taxonomy" id="1034346"/>
    <lineage>
        <taxon>Bacteria</taxon>
        <taxon>Bacillati</taxon>
        <taxon>Bacillota</taxon>
        <taxon>Erysipelotrichia</taxon>
        <taxon>Erysipelotrichales</taxon>
        <taxon>Erysipelotrichaceae</taxon>
        <taxon>Dielma</taxon>
    </lineage>
</organism>
<keyword evidence="4" id="KW-1185">Reference proteome</keyword>
<dbReference type="Pfam" id="PF04324">
    <property type="entry name" value="Fer2_BFD"/>
    <property type="match status" value="1"/>
</dbReference>
<comment type="caution">
    <text evidence="3">The sequence shown here is derived from an EMBL/GenBank/DDBJ whole genome shotgun (WGS) entry which is preliminary data.</text>
</comment>
<feature type="domain" description="BFD-like [2Fe-2S]-binding" evidence="2">
    <location>
        <begin position="395"/>
        <end position="449"/>
    </location>
</feature>
<evidence type="ECO:0000259" key="1">
    <source>
        <dbReference type="Pfam" id="PF01266"/>
    </source>
</evidence>
<dbReference type="PANTHER" id="PTHR42720:SF1">
    <property type="entry name" value="GLYCEROL 3-PHOSPHATE OXIDASE"/>
    <property type="match status" value="1"/>
</dbReference>
<dbReference type="InterPro" id="IPR036188">
    <property type="entry name" value="FAD/NAD-bd_sf"/>
</dbReference>
<dbReference type="InterPro" id="IPR007419">
    <property type="entry name" value="BFD-like_2Fe2S-bd_dom"/>
</dbReference>
<dbReference type="SUPFAM" id="SSF51905">
    <property type="entry name" value="FAD/NAD(P)-binding domain"/>
    <property type="match status" value="1"/>
</dbReference>
<gene>
    <name evidence="3" type="ORF">DES51_10926</name>
</gene>
<evidence type="ECO:0000313" key="3">
    <source>
        <dbReference type="EMBL" id="PXX77775.1"/>
    </source>
</evidence>
<dbReference type="InterPro" id="IPR006076">
    <property type="entry name" value="FAD-dep_OxRdtase"/>
</dbReference>
<dbReference type="InterPro" id="IPR041854">
    <property type="entry name" value="BFD-like_2Fe2S-bd_dom_sf"/>
</dbReference>
<dbReference type="OrthoDB" id="9801699at2"/>
<dbReference type="EMBL" id="QJKH01000009">
    <property type="protein sequence ID" value="PXX77775.1"/>
    <property type="molecule type" value="Genomic_DNA"/>
</dbReference>
<dbReference type="Proteomes" id="UP000247612">
    <property type="component" value="Unassembled WGS sequence"/>
</dbReference>
<proteinExistence type="predicted"/>
<dbReference type="InterPro" id="IPR052745">
    <property type="entry name" value="G3P_Oxidase/Oxidoreductase"/>
</dbReference>
<dbReference type="AlphaFoldDB" id="A0A318KPX9"/>
<dbReference type="Gene3D" id="3.50.50.60">
    <property type="entry name" value="FAD/NAD(P)-binding domain"/>
    <property type="match status" value="1"/>
</dbReference>
<accession>A0A318KPX9</accession>